<proteinExistence type="predicted"/>
<protein>
    <recommendedName>
        <fullName evidence="4">ATP-binding cassette, subfamily B</fullName>
    </recommendedName>
</protein>
<gene>
    <name evidence="2" type="ORF">SAMN05421773_104318</name>
</gene>
<dbReference type="SUPFAM" id="SSF52540">
    <property type="entry name" value="P-loop containing nucleoside triphosphate hydrolases"/>
    <property type="match status" value="1"/>
</dbReference>
<dbReference type="Gene3D" id="3.40.50.300">
    <property type="entry name" value="P-loop containing nucleotide triphosphate hydrolases"/>
    <property type="match status" value="1"/>
</dbReference>
<evidence type="ECO:0008006" key="4">
    <source>
        <dbReference type="Google" id="ProtNLM"/>
    </source>
</evidence>
<evidence type="ECO:0000256" key="1">
    <source>
        <dbReference type="SAM" id="MobiDB-lite"/>
    </source>
</evidence>
<dbReference type="InterPro" id="IPR027417">
    <property type="entry name" value="P-loop_NTPase"/>
</dbReference>
<dbReference type="PANTHER" id="PTHR43394">
    <property type="entry name" value="ATP-DEPENDENT PERMEASE MDL1, MITOCHONDRIAL"/>
    <property type="match status" value="1"/>
</dbReference>
<name>A0A1I1KXC9_9ACTN</name>
<dbReference type="EMBL" id="FOLM01000004">
    <property type="protein sequence ID" value="SFC62803.1"/>
    <property type="molecule type" value="Genomic_DNA"/>
</dbReference>
<feature type="region of interest" description="Disordered" evidence="1">
    <location>
        <begin position="121"/>
        <end position="156"/>
    </location>
</feature>
<keyword evidence="3" id="KW-1185">Reference proteome</keyword>
<dbReference type="PANTHER" id="PTHR43394:SF1">
    <property type="entry name" value="ATP-BINDING CASSETTE SUB-FAMILY B MEMBER 10, MITOCHONDRIAL"/>
    <property type="match status" value="1"/>
</dbReference>
<organism evidence="2 3">
    <name type="scientific">Streptomyces aidingensis</name>
    <dbReference type="NCBI Taxonomy" id="910347"/>
    <lineage>
        <taxon>Bacteria</taxon>
        <taxon>Bacillati</taxon>
        <taxon>Actinomycetota</taxon>
        <taxon>Actinomycetes</taxon>
        <taxon>Kitasatosporales</taxon>
        <taxon>Streptomycetaceae</taxon>
        <taxon>Streptomyces</taxon>
    </lineage>
</organism>
<dbReference type="AlphaFoldDB" id="A0A1I1KXC9"/>
<evidence type="ECO:0000313" key="2">
    <source>
        <dbReference type="EMBL" id="SFC62803.1"/>
    </source>
</evidence>
<dbReference type="OrthoDB" id="9806127at2"/>
<sequence length="156" mass="16695">MTADQWRYDHVRSTITAPSKQRLVSGQLPRGAYGQAPILIVDEPTAALDPEAELDTFARIQHLAQQGRTIVLITHRMASVRMADLVHVLEGGQLIESGTPQELLTAGGRYAQMFQAQASQFTTATPAMPSPTPPATPITDSHMSQAPAATPGTPKA</sequence>
<dbReference type="Proteomes" id="UP000199207">
    <property type="component" value="Unassembled WGS sequence"/>
</dbReference>
<dbReference type="RefSeq" id="WP_139238314.1">
    <property type="nucleotide sequence ID" value="NZ_FOLM01000004.1"/>
</dbReference>
<accession>A0A1I1KXC9</accession>
<dbReference type="InterPro" id="IPR039421">
    <property type="entry name" value="Type_1_exporter"/>
</dbReference>
<evidence type="ECO:0000313" key="3">
    <source>
        <dbReference type="Proteomes" id="UP000199207"/>
    </source>
</evidence>
<reference evidence="2 3" key="1">
    <citation type="submission" date="2016-10" db="EMBL/GenBank/DDBJ databases">
        <authorList>
            <person name="de Groot N.N."/>
        </authorList>
    </citation>
    <scope>NUCLEOTIDE SEQUENCE [LARGE SCALE GENOMIC DNA]</scope>
    <source>
        <strain evidence="2 3">CGMCC 4.5739</strain>
    </source>
</reference>
<dbReference type="GO" id="GO:0015421">
    <property type="term" value="F:ABC-type oligopeptide transporter activity"/>
    <property type="evidence" value="ECO:0007669"/>
    <property type="project" value="TreeGrafter"/>
</dbReference>
<dbReference type="STRING" id="910347.SAMN05421773_104318"/>